<sequence>MAKRFDLIVFDWDGTLMDSTGTIVYAIQAAFRDAGMPEPSAERSAFVIGYGLKEAMQTLAPHASQEEIHKVVDAYRHHYLTQTEKIRLFEGVEEGIAYLKQEGYWLAVATGKSRHGLDHAMTSSGLTSYFDASRCADECHSKPHPQMLIEITDYLGVDLNRTLMIGDTTHDLNMARNAGAASVGMNYGAHAADDLLAADPLACFDNFGHLMSWLKENG</sequence>
<gene>
    <name evidence="1" type="ORF">PZA18_15755</name>
</gene>
<evidence type="ECO:0000313" key="2">
    <source>
        <dbReference type="Proteomes" id="UP001172778"/>
    </source>
</evidence>
<dbReference type="SFLD" id="SFLDG01135">
    <property type="entry name" value="C1.5.6:_HAD__Beta-PGM__Phospha"/>
    <property type="match status" value="1"/>
</dbReference>
<accession>A0ABT7DZL7</accession>
<dbReference type="SFLD" id="SFLDS00003">
    <property type="entry name" value="Haloacid_Dehalogenase"/>
    <property type="match status" value="1"/>
</dbReference>
<keyword evidence="1" id="KW-0378">Hydrolase</keyword>
<reference evidence="1" key="1">
    <citation type="submission" date="2023-03" db="EMBL/GenBank/DDBJ databases">
        <title>Chitinimonas shenzhenensis gen. nov., sp. nov., a novel member of family Burkholderiaceae isolated from activated sludge collected in Shen Zhen, China.</title>
        <authorList>
            <person name="Wang X."/>
        </authorList>
    </citation>
    <scope>NUCLEOTIDE SEQUENCE</scope>
    <source>
        <strain evidence="1">DQS-5</strain>
    </source>
</reference>
<dbReference type="InterPro" id="IPR023198">
    <property type="entry name" value="PGP-like_dom2"/>
</dbReference>
<dbReference type="PANTHER" id="PTHR43434">
    <property type="entry name" value="PHOSPHOGLYCOLATE PHOSPHATASE"/>
    <property type="match status" value="1"/>
</dbReference>
<dbReference type="InterPro" id="IPR041492">
    <property type="entry name" value="HAD_2"/>
</dbReference>
<dbReference type="NCBIfam" id="TIGR01549">
    <property type="entry name" value="HAD-SF-IA-v1"/>
    <property type="match status" value="1"/>
</dbReference>
<dbReference type="InterPro" id="IPR023214">
    <property type="entry name" value="HAD_sf"/>
</dbReference>
<dbReference type="InterPro" id="IPR006439">
    <property type="entry name" value="HAD-SF_hydro_IA"/>
</dbReference>
<dbReference type="EMBL" id="JARRAF010000020">
    <property type="protein sequence ID" value="MDK2125509.1"/>
    <property type="molecule type" value="Genomic_DNA"/>
</dbReference>
<organism evidence="1 2">
    <name type="scientific">Parachitinimonas caeni</name>
    <dbReference type="NCBI Taxonomy" id="3031301"/>
    <lineage>
        <taxon>Bacteria</taxon>
        <taxon>Pseudomonadati</taxon>
        <taxon>Pseudomonadota</taxon>
        <taxon>Betaproteobacteria</taxon>
        <taxon>Neisseriales</taxon>
        <taxon>Chitinibacteraceae</taxon>
        <taxon>Parachitinimonas</taxon>
    </lineage>
</organism>
<dbReference type="Gene3D" id="3.40.50.1000">
    <property type="entry name" value="HAD superfamily/HAD-like"/>
    <property type="match status" value="1"/>
</dbReference>
<dbReference type="Proteomes" id="UP001172778">
    <property type="component" value="Unassembled WGS sequence"/>
</dbReference>
<keyword evidence="2" id="KW-1185">Reference proteome</keyword>
<dbReference type="InterPro" id="IPR050155">
    <property type="entry name" value="HAD-like_hydrolase_sf"/>
</dbReference>
<protein>
    <submittedName>
        <fullName evidence="1">HAD-IA family hydrolase</fullName>
    </submittedName>
</protein>
<dbReference type="Pfam" id="PF13419">
    <property type="entry name" value="HAD_2"/>
    <property type="match status" value="1"/>
</dbReference>
<dbReference type="InterPro" id="IPR036412">
    <property type="entry name" value="HAD-like_sf"/>
</dbReference>
<dbReference type="PANTHER" id="PTHR43434:SF24">
    <property type="entry name" value="HYDROLASE-RELATED"/>
    <property type="match status" value="1"/>
</dbReference>
<comment type="caution">
    <text evidence="1">The sequence shown here is derived from an EMBL/GenBank/DDBJ whole genome shotgun (WGS) entry which is preliminary data.</text>
</comment>
<name>A0ABT7DZL7_9NEIS</name>
<proteinExistence type="predicted"/>
<evidence type="ECO:0000313" key="1">
    <source>
        <dbReference type="EMBL" id="MDK2125509.1"/>
    </source>
</evidence>
<dbReference type="SUPFAM" id="SSF56784">
    <property type="entry name" value="HAD-like"/>
    <property type="match status" value="1"/>
</dbReference>
<dbReference type="GO" id="GO:0016787">
    <property type="term" value="F:hydrolase activity"/>
    <property type="evidence" value="ECO:0007669"/>
    <property type="project" value="UniProtKB-KW"/>
</dbReference>
<dbReference type="Gene3D" id="1.10.150.240">
    <property type="entry name" value="Putative phosphatase, domain 2"/>
    <property type="match status" value="1"/>
</dbReference>
<dbReference type="SFLD" id="SFLDG01129">
    <property type="entry name" value="C1.5:_HAD__Beta-PGM__Phosphata"/>
    <property type="match status" value="1"/>
</dbReference>
<dbReference type="RefSeq" id="WP_284101819.1">
    <property type="nucleotide sequence ID" value="NZ_JARRAF010000020.1"/>
</dbReference>